<feature type="transmembrane region" description="Helical" evidence="7">
    <location>
        <begin position="27"/>
        <end position="45"/>
    </location>
</feature>
<dbReference type="KEGG" id="erl:AOC36_08745"/>
<comment type="similarity">
    <text evidence="2">Belongs to the CpsC/CapA family.</text>
</comment>
<dbReference type="Proteomes" id="UP000063781">
    <property type="component" value="Chromosome"/>
</dbReference>
<keyword evidence="11" id="KW-1185">Reference proteome</keyword>
<feature type="domain" description="Polysaccharide chain length determinant N-terminal" evidence="8">
    <location>
        <begin position="13"/>
        <end position="104"/>
    </location>
</feature>
<reference evidence="10 11" key="1">
    <citation type="submission" date="2015-10" db="EMBL/GenBank/DDBJ databases">
        <title>Erysipelothrix larvae sp. LV19 isolated from the larval gut of the rhinoceros beetle, Trypoxylus dichotomus.</title>
        <authorList>
            <person name="Lim S."/>
            <person name="Kim B.-C."/>
        </authorList>
    </citation>
    <scope>NUCLEOTIDE SEQUENCE [LARGE SCALE GENOMIC DNA]</scope>
    <source>
        <strain evidence="10 11">LV19</strain>
    </source>
</reference>
<evidence type="ECO:0000256" key="1">
    <source>
        <dbReference type="ARBA" id="ARBA00004651"/>
    </source>
</evidence>
<keyword evidence="4 7" id="KW-0812">Transmembrane</keyword>
<gene>
    <name evidence="10" type="ORF">AOC36_08745</name>
</gene>
<dbReference type="PANTHER" id="PTHR32309">
    <property type="entry name" value="TYROSINE-PROTEIN KINASE"/>
    <property type="match status" value="1"/>
</dbReference>
<feature type="transmembrane region" description="Helical" evidence="7">
    <location>
        <begin position="183"/>
        <end position="203"/>
    </location>
</feature>
<accession>A0A0X8H106</accession>
<keyword evidence="6 7" id="KW-0472">Membrane</keyword>
<protein>
    <recommendedName>
        <fullName evidence="12">Polysaccharide chain length determinant N-terminal domain-containing protein</fullName>
    </recommendedName>
</protein>
<evidence type="ECO:0000256" key="6">
    <source>
        <dbReference type="ARBA" id="ARBA00023136"/>
    </source>
</evidence>
<dbReference type="PANTHER" id="PTHR32309:SF13">
    <property type="entry name" value="FERRIC ENTEROBACTIN TRANSPORT PROTEIN FEPE"/>
    <property type="match status" value="1"/>
</dbReference>
<evidence type="ECO:0000256" key="2">
    <source>
        <dbReference type="ARBA" id="ARBA00006683"/>
    </source>
</evidence>
<feature type="domain" description="Tyrosine-protein kinase G-rich" evidence="9">
    <location>
        <begin position="159"/>
        <end position="205"/>
    </location>
</feature>
<dbReference type="AlphaFoldDB" id="A0A0X8H106"/>
<dbReference type="OrthoDB" id="2360475at2"/>
<comment type="subcellular location">
    <subcellularLocation>
        <location evidence="1">Cell membrane</location>
        <topology evidence="1">Multi-pass membrane protein</topology>
    </subcellularLocation>
</comment>
<evidence type="ECO:0000256" key="5">
    <source>
        <dbReference type="ARBA" id="ARBA00022989"/>
    </source>
</evidence>
<dbReference type="STRING" id="1514105.AOC36_08745"/>
<proteinExistence type="inferred from homology"/>
<evidence type="ECO:0008006" key="12">
    <source>
        <dbReference type="Google" id="ProtNLM"/>
    </source>
</evidence>
<sequence length="240" mass="26168">MNQNNNVEFIQEDEISIRELYEIFKPYLLMIVAVGIVFSMVGYLGTKFLIAPMYQSTATLIVNNRRDTSDDSITNDEITSAKNLATVYSIIIKSDAVMGPVVENTNTGITTSQLAKNVSVSAVDSTQVIRVSVKDEDPLLAQKFVNEIVKVAPDIIIDMVEAGSVRVVSLPQVPTSPVSPNTLMNAMIAGILGIMLSAGIVLVRHLMDRTFRSPDDIERYLGVPVIGIIPNIQEVSRGGK</sequence>
<organism evidence="10 11">
    <name type="scientific">Erysipelothrix larvae</name>
    <dbReference type="NCBI Taxonomy" id="1514105"/>
    <lineage>
        <taxon>Bacteria</taxon>
        <taxon>Bacillati</taxon>
        <taxon>Bacillota</taxon>
        <taxon>Erysipelotrichia</taxon>
        <taxon>Erysipelotrichales</taxon>
        <taxon>Erysipelotrichaceae</taxon>
        <taxon>Erysipelothrix</taxon>
    </lineage>
</organism>
<dbReference type="InterPro" id="IPR003856">
    <property type="entry name" value="LPS_length_determ_N"/>
</dbReference>
<evidence type="ECO:0000259" key="8">
    <source>
        <dbReference type="Pfam" id="PF02706"/>
    </source>
</evidence>
<dbReference type="InterPro" id="IPR050445">
    <property type="entry name" value="Bact_polysacc_biosynth/exp"/>
</dbReference>
<evidence type="ECO:0000256" key="7">
    <source>
        <dbReference type="SAM" id="Phobius"/>
    </source>
</evidence>
<dbReference type="RefSeq" id="WP_067633436.1">
    <property type="nucleotide sequence ID" value="NZ_CP013213.1"/>
</dbReference>
<keyword evidence="5 7" id="KW-1133">Transmembrane helix</keyword>
<evidence type="ECO:0000313" key="11">
    <source>
        <dbReference type="Proteomes" id="UP000063781"/>
    </source>
</evidence>
<evidence type="ECO:0000313" key="10">
    <source>
        <dbReference type="EMBL" id="AMC94072.1"/>
    </source>
</evidence>
<keyword evidence="3" id="KW-1003">Cell membrane</keyword>
<dbReference type="GO" id="GO:0005886">
    <property type="term" value="C:plasma membrane"/>
    <property type="evidence" value="ECO:0007669"/>
    <property type="project" value="UniProtKB-SubCell"/>
</dbReference>
<evidence type="ECO:0000256" key="4">
    <source>
        <dbReference type="ARBA" id="ARBA00022692"/>
    </source>
</evidence>
<evidence type="ECO:0000259" key="9">
    <source>
        <dbReference type="Pfam" id="PF13807"/>
    </source>
</evidence>
<dbReference type="Pfam" id="PF02706">
    <property type="entry name" value="Wzz"/>
    <property type="match status" value="1"/>
</dbReference>
<dbReference type="GO" id="GO:0004713">
    <property type="term" value="F:protein tyrosine kinase activity"/>
    <property type="evidence" value="ECO:0007669"/>
    <property type="project" value="TreeGrafter"/>
</dbReference>
<name>A0A0X8H106_9FIRM</name>
<dbReference type="EMBL" id="CP013213">
    <property type="protein sequence ID" value="AMC94072.1"/>
    <property type="molecule type" value="Genomic_DNA"/>
</dbReference>
<dbReference type="InterPro" id="IPR032807">
    <property type="entry name" value="GNVR"/>
</dbReference>
<dbReference type="Pfam" id="PF13807">
    <property type="entry name" value="GNVR"/>
    <property type="match status" value="1"/>
</dbReference>
<evidence type="ECO:0000256" key="3">
    <source>
        <dbReference type="ARBA" id="ARBA00022475"/>
    </source>
</evidence>